<dbReference type="InterPro" id="IPR020837">
    <property type="entry name" value="Fibrinogen_CS"/>
</dbReference>
<proteinExistence type="predicted"/>
<dbReference type="InterPro" id="IPR014716">
    <property type="entry name" value="Fibrinogen_a/b/g_C_1"/>
</dbReference>
<protein>
    <recommendedName>
        <fullName evidence="2">Fibrinogen C-terminal domain-containing protein</fullName>
    </recommendedName>
</protein>
<dbReference type="PROSITE" id="PS51406">
    <property type="entry name" value="FIBRINOGEN_C_2"/>
    <property type="match status" value="1"/>
</dbReference>
<dbReference type="PANTHER" id="PTHR19143:SF327">
    <property type="entry name" value="FI21813P1-RELATED"/>
    <property type="match status" value="1"/>
</dbReference>
<dbReference type="InterPro" id="IPR002181">
    <property type="entry name" value="Fibrinogen_a/b/g_C_dom"/>
</dbReference>
<reference evidence="4" key="1">
    <citation type="journal article" date="2021" name="Elife">
        <title>Highly contiguous assemblies of 101 drosophilid genomes.</title>
        <authorList>
            <person name="Kim B.Y."/>
            <person name="Wang J.R."/>
            <person name="Miller D.E."/>
            <person name="Barmina O."/>
            <person name="Delaney E."/>
            <person name="Thompson A."/>
            <person name="Comeault A.A."/>
            <person name="Peede D."/>
            <person name="D'Agostino E.R."/>
            <person name="Pelaez J."/>
            <person name="Aguilar J.M."/>
            <person name="Haji D."/>
            <person name="Matsunaga T."/>
            <person name="Armstrong E.E."/>
            <person name="Zych M."/>
            <person name="Ogawa Y."/>
            <person name="Stamenkovic-Radak M."/>
            <person name="Jelic M."/>
            <person name="Veselinovic M.S."/>
            <person name="Tanaskovic M."/>
            <person name="Eric P."/>
            <person name="Gao J.J."/>
            <person name="Katoh T.K."/>
            <person name="Toda M.J."/>
            <person name="Watabe H."/>
            <person name="Watada M."/>
            <person name="Davis J.S."/>
            <person name="Moyle L.C."/>
            <person name="Manoli G."/>
            <person name="Bertolini E."/>
            <person name="Kostal V."/>
            <person name="Hawley R.S."/>
            <person name="Takahashi A."/>
            <person name="Jones C.D."/>
            <person name="Price D.K."/>
            <person name="Whiteman N."/>
            <person name="Kopp A."/>
            <person name="Matute D.R."/>
            <person name="Petrov D.A."/>
        </authorList>
    </citation>
    <scope>NUCLEOTIDE SEQUENCE [LARGE SCALE GENOMIC DNA]</scope>
</reference>
<dbReference type="RefSeq" id="XP_016975731.2">
    <property type="nucleotide sequence ID" value="XM_017120242.2"/>
</dbReference>
<dbReference type="SMART" id="SM00186">
    <property type="entry name" value="FBG"/>
    <property type="match status" value="1"/>
</dbReference>
<keyword evidence="1" id="KW-1015">Disulfide bond</keyword>
<evidence type="ECO:0000313" key="4">
    <source>
        <dbReference type="Proteomes" id="UP001652680"/>
    </source>
</evidence>
<dbReference type="Pfam" id="PF00147">
    <property type="entry name" value="Fibrinogen_C"/>
    <property type="match status" value="2"/>
</dbReference>
<dbReference type="InterPro" id="IPR050373">
    <property type="entry name" value="Fibrinogen_C-term_domain"/>
</dbReference>
<dbReference type="GeneID" id="108042111"/>
<keyword evidence="4" id="KW-1185">Reference proteome</keyword>
<name>A0ABM5H7B7_DRORH</name>
<dbReference type="EnsemblMetazoa" id="XM_017120242.2">
    <property type="protein sequence ID" value="XP_016975731.2"/>
    <property type="gene ID" value="LOC108042111"/>
</dbReference>
<dbReference type="SUPFAM" id="SSF56496">
    <property type="entry name" value="Fibrinogen C-terminal domain-like"/>
    <property type="match status" value="1"/>
</dbReference>
<dbReference type="Gene3D" id="3.90.215.10">
    <property type="entry name" value="Gamma Fibrinogen, chain A, domain 1"/>
    <property type="match status" value="2"/>
</dbReference>
<evidence type="ECO:0000256" key="1">
    <source>
        <dbReference type="ARBA" id="ARBA00023157"/>
    </source>
</evidence>
<dbReference type="Proteomes" id="UP001652680">
    <property type="component" value="Unassembled WGS sequence"/>
</dbReference>
<evidence type="ECO:0000259" key="2">
    <source>
        <dbReference type="PROSITE" id="PS51406"/>
    </source>
</evidence>
<accession>A0ABM5H7B7</accession>
<reference evidence="3" key="2">
    <citation type="submission" date="2025-05" db="UniProtKB">
        <authorList>
            <consortium name="EnsemblMetazoa"/>
        </authorList>
    </citation>
    <scope>IDENTIFICATION</scope>
</reference>
<evidence type="ECO:0000313" key="3">
    <source>
        <dbReference type="EnsemblMetazoa" id="XP_016975731.2"/>
    </source>
</evidence>
<dbReference type="InterPro" id="IPR036056">
    <property type="entry name" value="Fibrinogen-like_C"/>
</dbReference>
<organism evidence="3 4">
    <name type="scientific">Drosophila rhopaloa</name>
    <name type="common">Fruit fly</name>
    <dbReference type="NCBI Taxonomy" id="1041015"/>
    <lineage>
        <taxon>Eukaryota</taxon>
        <taxon>Metazoa</taxon>
        <taxon>Ecdysozoa</taxon>
        <taxon>Arthropoda</taxon>
        <taxon>Hexapoda</taxon>
        <taxon>Insecta</taxon>
        <taxon>Pterygota</taxon>
        <taxon>Neoptera</taxon>
        <taxon>Endopterygota</taxon>
        <taxon>Diptera</taxon>
        <taxon>Brachycera</taxon>
        <taxon>Muscomorpha</taxon>
        <taxon>Ephydroidea</taxon>
        <taxon>Drosophilidae</taxon>
        <taxon>Drosophila</taxon>
        <taxon>Sophophora</taxon>
    </lineage>
</organism>
<sequence>MTTAQGQKDLQAGLDSVLKLAEEQHMAVNSEIKNQLQELISKEDLIETTKSEQSSQISEYQIILREMEPFKVSCASSPPGWTVIQRRIDGSENFNRTYKWICECRYAHYDAFNIGCEEEYYKLKNLGKYSGDAGDSLTFHKNQKFSTYDRDNDNTERNCASLFGGWWYDHCGFSMLNGKYFQDGRGSLGIMWGLWHNNDWNISLTFVEMMLTPKFL</sequence>
<feature type="domain" description="Fibrinogen C-terminal" evidence="2">
    <location>
        <begin position="105"/>
        <end position="215"/>
    </location>
</feature>
<dbReference type="PANTHER" id="PTHR19143">
    <property type="entry name" value="FIBRINOGEN/TENASCIN/ANGIOPOEITIN"/>
    <property type="match status" value="1"/>
</dbReference>
<dbReference type="PROSITE" id="PS00514">
    <property type="entry name" value="FIBRINOGEN_C_1"/>
    <property type="match status" value="1"/>
</dbReference>